<dbReference type="Proteomes" id="UP000334019">
    <property type="component" value="Chromosome"/>
</dbReference>
<dbReference type="SMART" id="SM00327">
    <property type="entry name" value="VWA"/>
    <property type="match status" value="1"/>
</dbReference>
<dbReference type="InterPro" id="IPR052969">
    <property type="entry name" value="Thr-specific_kinase-like"/>
</dbReference>
<reference evidence="4 5" key="1">
    <citation type="submission" date="2019-11" db="EMBL/GenBank/DDBJ databases">
        <authorList>
            <person name="He Y."/>
        </authorList>
    </citation>
    <scope>NUCLEOTIDE SEQUENCE [LARGE SCALE GENOMIC DNA]</scope>
    <source>
        <strain evidence="4 5">SCSIO 58843</strain>
    </source>
</reference>
<evidence type="ECO:0000313" key="5">
    <source>
        <dbReference type="Proteomes" id="UP000334019"/>
    </source>
</evidence>
<evidence type="ECO:0000313" key="4">
    <source>
        <dbReference type="EMBL" id="QGG95637.1"/>
    </source>
</evidence>
<dbReference type="CDD" id="cd00198">
    <property type="entry name" value="vWFA"/>
    <property type="match status" value="1"/>
</dbReference>
<dbReference type="SUPFAM" id="SSF53300">
    <property type="entry name" value="vWA-like"/>
    <property type="match status" value="1"/>
</dbReference>
<dbReference type="EMBL" id="CP045851">
    <property type="protein sequence ID" value="QGG95637.1"/>
    <property type="molecule type" value="Genomic_DNA"/>
</dbReference>
<gene>
    <name evidence="4" type="ORF">GH723_11325</name>
</gene>
<name>A0A5Q2RNG6_9ACTN</name>
<proteinExistence type="predicted"/>
<dbReference type="PANTHER" id="PTHR47763">
    <property type="entry name" value="ALPHA-PROTEIN KINASE VWKA"/>
    <property type="match status" value="1"/>
</dbReference>
<sequence>MTTTWWRRVAALLVVVAVVLAACGGDGGDDEATDGTGRGWVDGEPDWESAADGAYAVAAEDSAGGGDAASVESLAGDDIARPGDLGPLRAGSVDDNADLDGFVAYLDRIAGLGIQVRPHDPRGRILVEVTGANGLPVAGAEVVVRAGGSEVGRLRTTADGTVRVHPVNLGLGPDATVEVATDGSEPTTSAAGSTVALTVDRDGGAEGPVPLDVVFLLDATGSMGDEIDRLRTTIDSVSERIAALESRPDVRFGMTLYRDEGDAFVTSTFDLTSDLAAFRAALAEVQAGGGGDYPEALDEGLADALSAHSWRDPAEAVQLVFLVADAPPQVGRDVPVPYDASIRDATGRGIKIFPVASSESDDQAEAVFRQLAQATGARFVFLSYGAGGAATGGSTDIASTDYEELALDELVVRLVSEELDALTGAATPVPTTTPPTTAPPQGQ</sequence>
<evidence type="ECO:0000256" key="2">
    <source>
        <dbReference type="SAM" id="SignalP"/>
    </source>
</evidence>
<dbReference type="PROSITE" id="PS50234">
    <property type="entry name" value="VWFA"/>
    <property type="match status" value="1"/>
</dbReference>
<dbReference type="PROSITE" id="PS51257">
    <property type="entry name" value="PROKAR_LIPOPROTEIN"/>
    <property type="match status" value="1"/>
</dbReference>
<dbReference type="AlphaFoldDB" id="A0A5Q2RNG6"/>
<keyword evidence="2" id="KW-0732">Signal</keyword>
<feature type="signal peptide" evidence="2">
    <location>
        <begin position="1"/>
        <end position="21"/>
    </location>
</feature>
<dbReference type="GO" id="GO:0004674">
    <property type="term" value="F:protein serine/threonine kinase activity"/>
    <property type="evidence" value="ECO:0007669"/>
    <property type="project" value="TreeGrafter"/>
</dbReference>
<evidence type="ECO:0000259" key="3">
    <source>
        <dbReference type="PROSITE" id="PS50234"/>
    </source>
</evidence>
<accession>A0A5Q2RNG6</accession>
<dbReference type="KEGG" id="atq:GH723_11325"/>
<dbReference type="InterPro" id="IPR036465">
    <property type="entry name" value="vWFA_dom_sf"/>
</dbReference>
<dbReference type="PANTHER" id="PTHR47763:SF1">
    <property type="entry name" value="DUF659 DOMAIN-CONTAINING PROTEIN"/>
    <property type="match status" value="1"/>
</dbReference>
<dbReference type="RefSeq" id="WP_153759744.1">
    <property type="nucleotide sequence ID" value="NZ_CP045851.1"/>
</dbReference>
<feature type="region of interest" description="Disordered" evidence="1">
    <location>
        <begin position="423"/>
        <end position="443"/>
    </location>
</feature>
<evidence type="ECO:0000256" key="1">
    <source>
        <dbReference type="SAM" id="MobiDB-lite"/>
    </source>
</evidence>
<protein>
    <submittedName>
        <fullName evidence="4">VWA domain-containing protein</fullName>
    </submittedName>
</protein>
<feature type="compositionally biased region" description="Pro residues" evidence="1">
    <location>
        <begin position="431"/>
        <end position="443"/>
    </location>
</feature>
<feature type="chain" id="PRO_5038370251" evidence="2">
    <location>
        <begin position="22"/>
        <end position="443"/>
    </location>
</feature>
<keyword evidence="5" id="KW-1185">Reference proteome</keyword>
<dbReference type="InterPro" id="IPR002035">
    <property type="entry name" value="VWF_A"/>
</dbReference>
<dbReference type="Gene3D" id="3.40.50.410">
    <property type="entry name" value="von Willebrand factor, type A domain"/>
    <property type="match status" value="1"/>
</dbReference>
<feature type="domain" description="VWFA" evidence="3">
    <location>
        <begin position="212"/>
        <end position="414"/>
    </location>
</feature>
<organism evidence="4 5">
    <name type="scientific">Actinomarinicola tropica</name>
    <dbReference type="NCBI Taxonomy" id="2789776"/>
    <lineage>
        <taxon>Bacteria</taxon>
        <taxon>Bacillati</taxon>
        <taxon>Actinomycetota</taxon>
        <taxon>Acidimicrobiia</taxon>
        <taxon>Acidimicrobiales</taxon>
        <taxon>Iamiaceae</taxon>
        <taxon>Actinomarinicola</taxon>
    </lineage>
</organism>
<dbReference type="Pfam" id="PF00092">
    <property type="entry name" value="VWA"/>
    <property type="match status" value="1"/>
</dbReference>
<dbReference type="GO" id="GO:0005737">
    <property type="term" value="C:cytoplasm"/>
    <property type="evidence" value="ECO:0007669"/>
    <property type="project" value="TreeGrafter"/>
</dbReference>